<dbReference type="Pfam" id="PF00675">
    <property type="entry name" value="Peptidase_M16"/>
    <property type="match status" value="1"/>
</dbReference>
<evidence type="ECO:0000313" key="6">
    <source>
        <dbReference type="EMBL" id="HED30743.1"/>
    </source>
</evidence>
<sequence>MKSSAIQLMPGITGTLDTDRTSGGIRVVTDSVSHVESVTIGAWINAGSREDPENRSGLAHFVEHAVFKGTGSRDYLSIARCMEDVGGYIDAWTTKENTCICIRCLKPHIELAFSLLSDLVCRPGFPAGEIEKEKEVVIEEIQSVNDSPEEMVFEEFDRLSFGHHPLGHAILGTEESILAITADDLRTFMHSNYTPENIVISAAGCTVHEEIMRLTEHHFSGFDTSFSPLRKTRNFAMAGYHPFNVHSVQPIYQTQVVSGSITERDNSDFYSLLLLNTVLGGGMSSRFNLELREKHPLAYNAYTSLTLYDDVSMFNVYAGTDNRNASRALDIISAVLAEPAASMISPEELETAKTKLAGAMIMGMEKMSRRMSRNARDLIYFDRVIPLEEKIHSLEAVTPEDMNRTITRMFHAHQPSYLVFEAEEDDE</sequence>
<dbReference type="InterPro" id="IPR050361">
    <property type="entry name" value="MPP/UQCRC_Complex"/>
</dbReference>
<name>A0A831WNK5_PROAE</name>
<dbReference type="GO" id="GO:0004222">
    <property type="term" value="F:metalloendopeptidase activity"/>
    <property type="evidence" value="ECO:0007669"/>
    <property type="project" value="InterPro"/>
</dbReference>
<dbReference type="AlphaFoldDB" id="A0A831WNK5"/>
<evidence type="ECO:0000259" key="5">
    <source>
        <dbReference type="Pfam" id="PF05193"/>
    </source>
</evidence>
<dbReference type="InterPro" id="IPR011765">
    <property type="entry name" value="Pept_M16_N"/>
</dbReference>
<evidence type="ECO:0000256" key="1">
    <source>
        <dbReference type="ARBA" id="ARBA00001947"/>
    </source>
</evidence>
<organism evidence="6">
    <name type="scientific">Prosthecochloris aestuarii</name>
    <dbReference type="NCBI Taxonomy" id="1102"/>
    <lineage>
        <taxon>Bacteria</taxon>
        <taxon>Pseudomonadati</taxon>
        <taxon>Chlorobiota</taxon>
        <taxon>Chlorobiia</taxon>
        <taxon>Chlorobiales</taxon>
        <taxon>Chlorobiaceae</taxon>
        <taxon>Prosthecochloris</taxon>
    </lineage>
</organism>
<evidence type="ECO:0000259" key="4">
    <source>
        <dbReference type="Pfam" id="PF00675"/>
    </source>
</evidence>
<comment type="cofactor">
    <cofactor evidence="1">
        <name>Zn(2+)</name>
        <dbReference type="ChEBI" id="CHEBI:29105"/>
    </cofactor>
</comment>
<protein>
    <submittedName>
        <fullName evidence="6">Insulinase family protein</fullName>
    </submittedName>
</protein>
<accession>A0A831WNK5</accession>
<dbReference type="SUPFAM" id="SSF63411">
    <property type="entry name" value="LuxS/MPP-like metallohydrolase"/>
    <property type="match status" value="2"/>
</dbReference>
<dbReference type="Gene3D" id="3.30.830.10">
    <property type="entry name" value="Metalloenzyme, LuxS/M16 peptidase-like"/>
    <property type="match status" value="2"/>
</dbReference>
<gene>
    <name evidence="6" type="ORF">ENN50_03435</name>
</gene>
<dbReference type="InterPro" id="IPR011249">
    <property type="entry name" value="Metalloenz_LuxS/M16"/>
</dbReference>
<dbReference type="InterPro" id="IPR007863">
    <property type="entry name" value="Peptidase_M16_C"/>
</dbReference>
<comment type="similarity">
    <text evidence="2 3">Belongs to the peptidase M16 family.</text>
</comment>
<evidence type="ECO:0000256" key="2">
    <source>
        <dbReference type="ARBA" id="ARBA00007261"/>
    </source>
</evidence>
<feature type="domain" description="Peptidase M16 N-terminal" evidence="4">
    <location>
        <begin position="26"/>
        <end position="173"/>
    </location>
</feature>
<evidence type="ECO:0000256" key="3">
    <source>
        <dbReference type="RuleBase" id="RU004447"/>
    </source>
</evidence>
<dbReference type="Proteomes" id="UP000886335">
    <property type="component" value="Unassembled WGS sequence"/>
</dbReference>
<dbReference type="PANTHER" id="PTHR11851:SF49">
    <property type="entry name" value="MITOCHONDRIAL-PROCESSING PEPTIDASE SUBUNIT ALPHA"/>
    <property type="match status" value="1"/>
</dbReference>
<comment type="caution">
    <text evidence="6">The sequence shown here is derived from an EMBL/GenBank/DDBJ whole genome shotgun (WGS) entry which is preliminary data.</text>
</comment>
<dbReference type="EMBL" id="DSBW01000077">
    <property type="protein sequence ID" value="HED30743.1"/>
    <property type="molecule type" value="Genomic_DNA"/>
</dbReference>
<feature type="domain" description="Peptidase M16 C-terminal" evidence="5">
    <location>
        <begin position="180"/>
        <end position="356"/>
    </location>
</feature>
<dbReference type="GO" id="GO:0006508">
    <property type="term" value="P:proteolysis"/>
    <property type="evidence" value="ECO:0007669"/>
    <property type="project" value="InterPro"/>
</dbReference>
<dbReference type="GO" id="GO:0046872">
    <property type="term" value="F:metal ion binding"/>
    <property type="evidence" value="ECO:0007669"/>
    <property type="project" value="InterPro"/>
</dbReference>
<dbReference type="PROSITE" id="PS00143">
    <property type="entry name" value="INSULINASE"/>
    <property type="match status" value="1"/>
</dbReference>
<proteinExistence type="inferred from homology"/>
<dbReference type="Pfam" id="PF05193">
    <property type="entry name" value="Peptidase_M16_C"/>
    <property type="match status" value="1"/>
</dbReference>
<dbReference type="PANTHER" id="PTHR11851">
    <property type="entry name" value="METALLOPROTEASE"/>
    <property type="match status" value="1"/>
</dbReference>
<reference evidence="6" key="1">
    <citation type="journal article" date="2020" name="mSystems">
        <title>Genome- and Community-Level Interaction Insights into Carbon Utilization and Element Cycling Functions of Hydrothermarchaeota in Hydrothermal Sediment.</title>
        <authorList>
            <person name="Zhou Z."/>
            <person name="Liu Y."/>
            <person name="Xu W."/>
            <person name="Pan J."/>
            <person name="Luo Z.H."/>
            <person name="Li M."/>
        </authorList>
    </citation>
    <scope>NUCLEOTIDE SEQUENCE [LARGE SCALE GENOMIC DNA]</scope>
    <source>
        <strain evidence="6">SpSt-1181</strain>
    </source>
</reference>
<dbReference type="InterPro" id="IPR001431">
    <property type="entry name" value="Pept_M16_Zn_BS"/>
</dbReference>